<evidence type="ECO:0000256" key="5">
    <source>
        <dbReference type="ARBA" id="ARBA00022989"/>
    </source>
</evidence>
<evidence type="ECO:0000313" key="9">
    <source>
        <dbReference type="EMBL" id="MFM0591824.1"/>
    </source>
</evidence>
<feature type="transmembrane region" description="Helical" evidence="7">
    <location>
        <begin position="129"/>
        <end position="153"/>
    </location>
</feature>
<dbReference type="PROSITE" id="PS50928">
    <property type="entry name" value="ABC_TM1"/>
    <property type="match status" value="1"/>
</dbReference>
<dbReference type="RefSeq" id="WP_408208613.1">
    <property type="nucleotide sequence ID" value="NZ_JAQQBZ010000001.1"/>
</dbReference>
<comment type="caution">
    <text evidence="9">The sequence shown here is derived from an EMBL/GenBank/DDBJ whole genome shotgun (WGS) entry which is preliminary data.</text>
</comment>
<dbReference type="CDD" id="cd06261">
    <property type="entry name" value="TM_PBP2"/>
    <property type="match status" value="1"/>
</dbReference>
<dbReference type="Pfam" id="PF00528">
    <property type="entry name" value="BPD_transp_1"/>
    <property type="match status" value="1"/>
</dbReference>
<keyword evidence="10" id="KW-1185">Reference proteome</keyword>
<dbReference type="InterPro" id="IPR000515">
    <property type="entry name" value="MetI-like"/>
</dbReference>
<evidence type="ECO:0000256" key="6">
    <source>
        <dbReference type="ARBA" id="ARBA00023136"/>
    </source>
</evidence>
<feature type="domain" description="ABC transmembrane type-1" evidence="8">
    <location>
        <begin position="41"/>
        <end position="255"/>
    </location>
</feature>
<comment type="subcellular location">
    <subcellularLocation>
        <location evidence="1 7">Cell membrane</location>
        <topology evidence="1 7">Multi-pass membrane protein</topology>
    </subcellularLocation>
</comment>
<dbReference type="InterPro" id="IPR035906">
    <property type="entry name" value="MetI-like_sf"/>
</dbReference>
<keyword evidence="3" id="KW-1003">Cell membrane</keyword>
<evidence type="ECO:0000256" key="2">
    <source>
        <dbReference type="ARBA" id="ARBA00022448"/>
    </source>
</evidence>
<evidence type="ECO:0000259" key="8">
    <source>
        <dbReference type="PROSITE" id="PS50928"/>
    </source>
</evidence>
<feature type="transmembrane region" description="Helical" evidence="7">
    <location>
        <begin position="234"/>
        <end position="255"/>
    </location>
</feature>
<sequence>MQSFWYSLHDWNILQQHSVGRFVGLQNFIDLLHDSDFLASVRTTLLFAVPSIVLTICVSLGLAMLFSGSGWMETEMRTLLVIPFAMAPALVGVSWRFMLSPEFGVIDAVIRFVTHGALSHPVLADPTSAMIALIAIDLWHWAPYFMLMFIGALAALPKETLEAAEIDGAGPLRIFFEVTLPQLKPVLAIAVLLKAIFSLKMLDQVVTLTSGGPGTSTQTLPYFIYQTAFHWYDMGYAAAAAYLLAGVMLVLAMLYSRYILGRNA</sequence>
<keyword evidence="6 7" id="KW-0472">Membrane</keyword>
<feature type="transmembrane region" description="Helical" evidence="7">
    <location>
        <begin position="78"/>
        <end position="98"/>
    </location>
</feature>
<evidence type="ECO:0000256" key="1">
    <source>
        <dbReference type="ARBA" id="ARBA00004651"/>
    </source>
</evidence>
<dbReference type="Gene3D" id="1.10.3720.10">
    <property type="entry name" value="MetI-like"/>
    <property type="match status" value="1"/>
</dbReference>
<evidence type="ECO:0000256" key="4">
    <source>
        <dbReference type="ARBA" id="ARBA00022692"/>
    </source>
</evidence>
<feature type="transmembrane region" description="Helical" evidence="7">
    <location>
        <begin position="45"/>
        <end position="66"/>
    </location>
</feature>
<dbReference type="PANTHER" id="PTHR43005">
    <property type="entry name" value="BLR7065 PROTEIN"/>
    <property type="match status" value="1"/>
</dbReference>
<keyword evidence="5 7" id="KW-1133">Transmembrane helix</keyword>
<comment type="similarity">
    <text evidence="7">Belongs to the binding-protein-dependent transport system permease family.</text>
</comment>
<keyword evidence="4 7" id="KW-0812">Transmembrane</keyword>
<dbReference type="PANTHER" id="PTHR43005:SF1">
    <property type="entry name" value="SPERMIDINE_PUTRESCINE TRANSPORT SYSTEM PERMEASE PROTEIN"/>
    <property type="match status" value="1"/>
</dbReference>
<evidence type="ECO:0000313" key="10">
    <source>
        <dbReference type="Proteomes" id="UP001629367"/>
    </source>
</evidence>
<keyword evidence="2 7" id="KW-0813">Transport</keyword>
<name>A0ABW9D1A9_9BURK</name>
<gene>
    <name evidence="9" type="ORF">PQQ68_02265</name>
</gene>
<dbReference type="EMBL" id="JAQQBZ010000001">
    <property type="protein sequence ID" value="MFM0591824.1"/>
    <property type="molecule type" value="Genomic_DNA"/>
</dbReference>
<evidence type="ECO:0000256" key="3">
    <source>
        <dbReference type="ARBA" id="ARBA00022475"/>
    </source>
</evidence>
<evidence type="ECO:0000256" key="7">
    <source>
        <dbReference type="RuleBase" id="RU363032"/>
    </source>
</evidence>
<reference evidence="9 10" key="1">
    <citation type="journal article" date="2024" name="Chem. Sci.">
        <title>Discovery of megapolipeptins by genome mining of a Burkholderiales bacteria collection.</title>
        <authorList>
            <person name="Paulo B.S."/>
            <person name="Recchia M.J.J."/>
            <person name="Lee S."/>
            <person name="Fergusson C.H."/>
            <person name="Romanowski S.B."/>
            <person name="Hernandez A."/>
            <person name="Krull N."/>
            <person name="Liu D.Y."/>
            <person name="Cavanagh H."/>
            <person name="Bos A."/>
            <person name="Gray C.A."/>
            <person name="Murphy B.T."/>
            <person name="Linington R.G."/>
            <person name="Eustaquio A.S."/>
        </authorList>
    </citation>
    <scope>NUCLEOTIDE SEQUENCE [LARGE SCALE GENOMIC DNA]</scope>
    <source>
        <strain evidence="9 10">RL17-335-BIF-A</strain>
    </source>
</reference>
<protein>
    <submittedName>
        <fullName evidence="9">Sugar ABC transporter permease</fullName>
    </submittedName>
</protein>
<dbReference type="Proteomes" id="UP001629367">
    <property type="component" value="Unassembled WGS sequence"/>
</dbReference>
<proteinExistence type="inferred from homology"/>
<dbReference type="SUPFAM" id="SSF161098">
    <property type="entry name" value="MetI-like"/>
    <property type="match status" value="1"/>
</dbReference>
<organism evidence="9 10">
    <name type="scientific">Paraburkholderia dilworthii</name>
    <dbReference type="NCBI Taxonomy" id="948106"/>
    <lineage>
        <taxon>Bacteria</taxon>
        <taxon>Pseudomonadati</taxon>
        <taxon>Pseudomonadota</taxon>
        <taxon>Betaproteobacteria</taxon>
        <taxon>Burkholderiales</taxon>
        <taxon>Burkholderiaceae</taxon>
        <taxon>Paraburkholderia</taxon>
    </lineage>
</organism>
<accession>A0ABW9D1A9</accession>
<feature type="transmembrane region" description="Helical" evidence="7">
    <location>
        <begin position="174"/>
        <end position="197"/>
    </location>
</feature>